<sequence>MRLQMFIPIISSSVASPILSGNHARYELLPFITLEEHWVSPAILSVNDTNPVLAYTQSRSPSFLATLQDLGVDRLASMSNGGIDIQVVSIAVAPGALSNASIARASNDQLAAAIAASPENPSRFRAWAFLPMAFPDEAAQELERAVRELGFVGALVDNRLDNGTFYDGAAYGVFWSKAQDLGVPIYIHPTVPPDGASVFAINQGRFAPSGADPADPETYSYALTTAAALATGAWGWHSDVGLHFLRLYAAGVFDAFPRLKIVLGHMGEDVPFMLERADGILSPPNVELGRAGLLEVYARNVWITTSGFFSLNTMATVLRNTAIDRIMYSVDYPYSSNARGRQFMEGLRNSTLVSESEWFAIARGNAEKLLKL</sequence>
<evidence type="ECO:0000313" key="5">
    <source>
        <dbReference type="EMBL" id="EMR65360.1"/>
    </source>
</evidence>
<dbReference type="KEGG" id="ela:UCREL1_7665"/>
<feature type="domain" description="Amidohydrolase-related" evidence="4">
    <location>
        <begin position="74"/>
        <end position="372"/>
    </location>
</feature>
<evidence type="ECO:0000313" key="6">
    <source>
        <dbReference type="Proteomes" id="UP000012174"/>
    </source>
</evidence>
<evidence type="ECO:0000256" key="3">
    <source>
        <dbReference type="RuleBase" id="RU366045"/>
    </source>
</evidence>
<dbReference type="PANTHER" id="PTHR21240">
    <property type="entry name" value="2-AMINO-3-CARBOXYLMUCONATE-6-SEMIALDEHYDE DECARBOXYLASE"/>
    <property type="match status" value="1"/>
</dbReference>
<dbReference type="EMBL" id="KB706884">
    <property type="protein sequence ID" value="EMR65360.1"/>
    <property type="molecule type" value="Genomic_DNA"/>
</dbReference>
<dbReference type="InterPro" id="IPR032465">
    <property type="entry name" value="ACMSD"/>
</dbReference>
<dbReference type="PANTHER" id="PTHR21240:SF30">
    <property type="entry name" value="AMIDOHYDROLASE-RELATED DOMAIN-CONTAINING PROTEIN-RELATED"/>
    <property type="match status" value="1"/>
</dbReference>
<dbReference type="GO" id="GO:0019748">
    <property type="term" value="P:secondary metabolic process"/>
    <property type="evidence" value="ECO:0007669"/>
    <property type="project" value="TreeGrafter"/>
</dbReference>
<reference evidence="6" key="1">
    <citation type="journal article" date="2013" name="Genome Announc.">
        <title>Draft genome sequence of the grapevine dieback fungus Eutypa lata UCR-EL1.</title>
        <authorList>
            <person name="Blanco-Ulate B."/>
            <person name="Rolshausen P.E."/>
            <person name="Cantu D."/>
        </authorList>
    </citation>
    <scope>NUCLEOTIDE SEQUENCE [LARGE SCALE GENOMIC DNA]</scope>
    <source>
        <strain evidence="6">UCR-EL1</strain>
    </source>
</reference>
<dbReference type="SUPFAM" id="SSF51556">
    <property type="entry name" value="Metallo-dependent hydrolases"/>
    <property type="match status" value="1"/>
</dbReference>
<evidence type="ECO:0000256" key="1">
    <source>
        <dbReference type="ARBA" id="ARBA00022793"/>
    </source>
</evidence>
<dbReference type="OrthoDB" id="432010at2759"/>
<dbReference type="OMA" id="TWASEDM"/>
<dbReference type="Gene3D" id="3.20.20.140">
    <property type="entry name" value="Metal-dependent hydrolases"/>
    <property type="match status" value="1"/>
</dbReference>
<protein>
    <submittedName>
        <fullName evidence="5">Putative-dihydroxybenzoic acid protein</fullName>
    </submittedName>
</protein>
<gene>
    <name evidence="5" type="ORF">UCREL1_7665</name>
</gene>
<keyword evidence="6" id="KW-1185">Reference proteome</keyword>
<organism evidence="5 6">
    <name type="scientific">Eutypa lata (strain UCR-EL1)</name>
    <name type="common">Grapevine dieback disease fungus</name>
    <name type="synonym">Eutypa armeniacae</name>
    <dbReference type="NCBI Taxonomy" id="1287681"/>
    <lineage>
        <taxon>Eukaryota</taxon>
        <taxon>Fungi</taxon>
        <taxon>Dikarya</taxon>
        <taxon>Ascomycota</taxon>
        <taxon>Pezizomycotina</taxon>
        <taxon>Sordariomycetes</taxon>
        <taxon>Xylariomycetidae</taxon>
        <taxon>Xylariales</taxon>
        <taxon>Diatrypaceae</taxon>
        <taxon>Eutypa</taxon>
    </lineage>
</organism>
<dbReference type="HOGENOM" id="CLU_039329_5_1_1"/>
<dbReference type="Proteomes" id="UP000012174">
    <property type="component" value="Unassembled WGS sequence"/>
</dbReference>
<dbReference type="InterPro" id="IPR006680">
    <property type="entry name" value="Amidohydro-rel"/>
</dbReference>
<dbReference type="Pfam" id="PF04909">
    <property type="entry name" value="Amidohydro_2"/>
    <property type="match status" value="1"/>
</dbReference>
<accession>M7TF73</accession>
<dbReference type="AlphaFoldDB" id="M7TF73"/>
<evidence type="ECO:0000259" key="4">
    <source>
        <dbReference type="Pfam" id="PF04909"/>
    </source>
</evidence>
<dbReference type="STRING" id="1287681.M7TF73"/>
<evidence type="ECO:0000256" key="2">
    <source>
        <dbReference type="ARBA" id="ARBA00023239"/>
    </source>
</evidence>
<dbReference type="eggNOG" id="KOG4245">
    <property type="taxonomic scope" value="Eukaryota"/>
</dbReference>
<proteinExistence type="inferred from homology"/>
<dbReference type="InterPro" id="IPR032466">
    <property type="entry name" value="Metal_Hydrolase"/>
</dbReference>
<dbReference type="GO" id="GO:0005829">
    <property type="term" value="C:cytosol"/>
    <property type="evidence" value="ECO:0007669"/>
    <property type="project" value="TreeGrafter"/>
</dbReference>
<keyword evidence="2 3" id="KW-0456">Lyase</keyword>
<keyword evidence="1 3" id="KW-0210">Decarboxylase</keyword>
<dbReference type="GO" id="GO:0016787">
    <property type="term" value="F:hydrolase activity"/>
    <property type="evidence" value="ECO:0007669"/>
    <property type="project" value="InterPro"/>
</dbReference>
<comment type="similarity">
    <text evidence="3">Belongs to the metallo-dependent hydrolases superfamily.</text>
</comment>
<dbReference type="GO" id="GO:0016831">
    <property type="term" value="F:carboxy-lyase activity"/>
    <property type="evidence" value="ECO:0007669"/>
    <property type="project" value="UniProtKB-KW"/>
</dbReference>
<name>M7TF73_EUTLA</name>